<keyword evidence="3" id="KW-1185">Reference proteome</keyword>
<evidence type="ECO:0000313" key="3">
    <source>
        <dbReference type="Proteomes" id="UP000299102"/>
    </source>
</evidence>
<proteinExistence type="predicted"/>
<name>A0A4C1XIV4_EUMVA</name>
<protein>
    <submittedName>
        <fullName evidence="2">Uncharacterized protein</fullName>
    </submittedName>
</protein>
<accession>A0A4C1XIV4</accession>
<dbReference type="AlphaFoldDB" id="A0A4C1XIV4"/>
<reference evidence="2 3" key="1">
    <citation type="journal article" date="2019" name="Commun. Biol.">
        <title>The bagworm genome reveals a unique fibroin gene that provides high tensile strength.</title>
        <authorList>
            <person name="Kono N."/>
            <person name="Nakamura H."/>
            <person name="Ohtoshi R."/>
            <person name="Tomita M."/>
            <person name="Numata K."/>
            <person name="Arakawa K."/>
        </authorList>
    </citation>
    <scope>NUCLEOTIDE SEQUENCE [LARGE SCALE GENOMIC DNA]</scope>
</reference>
<dbReference type="Proteomes" id="UP000299102">
    <property type="component" value="Unassembled WGS sequence"/>
</dbReference>
<evidence type="ECO:0000256" key="1">
    <source>
        <dbReference type="SAM" id="MobiDB-lite"/>
    </source>
</evidence>
<gene>
    <name evidence="2" type="ORF">EVAR_38231_1</name>
</gene>
<dbReference type="EMBL" id="BGZK01000835">
    <property type="protein sequence ID" value="GBP62229.1"/>
    <property type="molecule type" value="Genomic_DNA"/>
</dbReference>
<sequence length="130" mass="14481">MSQMLSQKLSEPLFRRTDLRRVREIASLAASRACVVCFPEEFLAEYRWLPLNTDTRNSEGVTSALSASWAGMGYLMEEGLGRWRGEELMEGDRSLMIGERSTETLTHWTKPEAAPAPPPHPAALSGAIPF</sequence>
<organism evidence="2 3">
    <name type="scientific">Eumeta variegata</name>
    <name type="common">Bagworm moth</name>
    <name type="synonym">Eumeta japonica</name>
    <dbReference type="NCBI Taxonomy" id="151549"/>
    <lineage>
        <taxon>Eukaryota</taxon>
        <taxon>Metazoa</taxon>
        <taxon>Ecdysozoa</taxon>
        <taxon>Arthropoda</taxon>
        <taxon>Hexapoda</taxon>
        <taxon>Insecta</taxon>
        <taxon>Pterygota</taxon>
        <taxon>Neoptera</taxon>
        <taxon>Endopterygota</taxon>
        <taxon>Lepidoptera</taxon>
        <taxon>Glossata</taxon>
        <taxon>Ditrysia</taxon>
        <taxon>Tineoidea</taxon>
        <taxon>Psychidae</taxon>
        <taxon>Oiketicinae</taxon>
        <taxon>Eumeta</taxon>
    </lineage>
</organism>
<evidence type="ECO:0000313" key="2">
    <source>
        <dbReference type="EMBL" id="GBP62229.1"/>
    </source>
</evidence>
<feature type="region of interest" description="Disordered" evidence="1">
    <location>
        <begin position="111"/>
        <end position="130"/>
    </location>
</feature>
<comment type="caution">
    <text evidence="2">The sequence shown here is derived from an EMBL/GenBank/DDBJ whole genome shotgun (WGS) entry which is preliminary data.</text>
</comment>